<protein>
    <recommendedName>
        <fullName evidence="3">Deacetylase sirtuin-type domain-containing protein</fullName>
    </recommendedName>
</protein>
<sequence length="143" mass="16198">MASERQQRQRAITHKRRRAIGFLRPNVLLYGENCPNEVGITDTFNHDLAKPIDAVLIVGTRLSIPSLAGFAERLCKVVRANSNLVIWSRFNSLCGLGLNMWKAMSELRRNLNINLDADIIRVTDSGVFQIPYLARHWALNAIE</sequence>
<dbReference type="EMBL" id="JAGMUV010000030">
    <property type="protein sequence ID" value="KAH7115587.1"/>
    <property type="molecule type" value="Genomic_DNA"/>
</dbReference>
<dbReference type="OrthoDB" id="2919105at2759"/>
<dbReference type="SUPFAM" id="SSF52467">
    <property type="entry name" value="DHS-like NAD/FAD-binding domain"/>
    <property type="match status" value="1"/>
</dbReference>
<reference evidence="1" key="1">
    <citation type="journal article" date="2021" name="Nat. Commun.">
        <title>Genetic determinants of endophytism in the Arabidopsis root mycobiome.</title>
        <authorList>
            <person name="Mesny F."/>
            <person name="Miyauchi S."/>
            <person name="Thiergart T."/>
            <person name="Pickel B."/>
            <person name="Atanasova L."/>
            <person name="Karlsson M."/>
            <person name="Huettel B."/>
            <person name="Barry K.W."/>
            <person name="Haridas S."/>
            <person name="Chen C."/>
            <person name="Bauer D."/>
            <person name="Andreopoulos W."/>
            <person name="Pangilinan J."/>
            <person name="LaButti K."/>
            <person name="Riley R."/>
            <person name="Lipzen A."/>
            <person name="Clum A."/>
            <person name="Drula E."/>
            <person name="Henrissat B."/>
            <person name="Kohler A."/>
            <person name="Grigoriev I.V."/>
            <person name="Martin F.M."/>
            <person name="Hacquard S."/>
        </authorList>
    </citation>
    <scope>NUCLEOTIDE SEQUENCE</scope>
    <source>
        <strain evidence="1">MPI-CAGE-AT-0147</strain>
    </source>
</reference>
<evidence type="ECO:0000313" key="1">
    <source>
        <dbReference type="EMBL" id="KAH7115587.1"/>
    </source>
</evidence>
<evidence type="ECO:0000313" key="2">
    <source>
        <dbReference type="Proteomes" id="UP000738349"/>
    </source>
</evidence>
<organism evidence="1 2">
    <name type="scientific">Dactylonectria macrodidyma</name>
    <dbReference type="NCBI Taxonomy" id="307937"/>
    <lineage>
        <taxon>Eukaryota</taxon>
        <taxon>Fungi</taxon>
        <taxon>Dikarya</taxon>
        <taxon>Ascomycota</taxon>
        <taxon>Pezizomycotina</taxon>
        <taxon>Sordariomycetes</taxon>
        <taxon>Hypocreomycetidae</taxon>
        <taxon>Hypocreales</taxon>
        <taxon>Nectriaceae</taxon>
        <taxon>Dactylonectria</taxon>
    </lineage>
</organism>
<dbReference type="InterPro" id="IPR029035">
    <property type="entry name" value="DHS-like_NAD/FAD-binding_dom"/>
</dbReference>
<keyword evidence="2" id="KW-1185">Reference proteome</keyword>
<name>A0A9P9DAV5_9HYPO</name>
<dbReference type="AlphaFoldDB" id="A0A9P9DAV5"/>
<proteinExistence type="predicted"/>
<evidence type="ECO:0008006" key="3">
    <source>
        <dbReference type="Google" id="ProtNLM"/>
    </source>
</evidence>
<dbReference type="Proteomes" id="UP000738349">
    <property type="component" value="Unassembled WGS sequence"/>
</dbReference>
<comment type="caution">
    <text evidence="1">The sequence shown here is derived from an EMBL/GenBank/DDBJ whole genome shotgun (WGS) entry which is preliminary data.</text>
</comment>
<gene>
    <name evidence="1" type="ORF">EDB81DRAFT_767532</name>
</gene>
<accession>A0A9P9DAV5</accession>
<dbReference type="Gene3D" id="3.40.50.1220">
    <property type="entry name" value="TPP-binding domain"/>
    <property type="match status" value="1"/>
</dbReference>